<reference evidence="2 3" key="1">
    <citation type="submission" date="2020-01" db="EMBL/GenBank/DDBJ databases">
        <title>Paenibacillus soybeanensis sp. nov. isolated from the nodules of soybean (Glycine max(L.) Merr).</title>
        <authorList>
            <person name="Wang H."/>
        </authorList>
    </citation>
    <scope>NUCLEOTIDE SEQUENCE [LARGE SCALE GENOMIC DNA]</scope>
    <source>
        <strain evidence="2 3">DSM 23054</strain>
    </source>
</reference>
<protein>
    <recommendedName>
        <fullName evidence="1">RepB-like DNA primase domain-containing protein</fullName>
    </recommendedName>
</protein>
<dbReference type="EMBL" id="JAAAMU010000007">
    <property type="protein sequence ID" value="NBC70588.1"/>
    <property type="molecule type" value="Genomic_DNA"/>
</dbReference>
<comment type="caution">
    <text evidence="2">The sequence shown here is derived from an EMBL/GenBank/DDBJ whole genome shotgun (WGS) entry which is preliminary data.</text>
</comment>
<name>A0A7X4YQC5_9BACL</name>
<evidence type="ECO:0000259" key="1">
    <source>
        <dbReference type="Pfam" id="PF16793"/>
    </source>
</evidence>
<dbReference type="OrthoDB" id="6008408at2"/>
<dbReference type="AlphaFoldDB" id="A0A7X4YQC5"/>
<dbReference type="RefSeq" id="WP_161699663.1">
    <property type="nucleotide sequence ID" value="NZ_JAAAMU010000007.1"/>
</dbReference>
<dbReference type="InterPro" id="IPR039459">
    <property type="entry name" value="RepB-like_DNA_primase_dom"/>
</dbReference>
<sequence>MEQRVTLHAKSMRLRSRQFRQFIKKLGCKGRQTLHFTLVHDTMARKPIHPTSQSKARAMTLHKPMEQLERRLSRITLLTRTKQPVPVLRKNEEGYAVFMTVNYREQARGDFQAVRAHFIDVDLNKISELLPTSEEAERRVQELQADSVEQIESVTVTRTKQGRYRLLAVRGKRRVGQLKRKFLAKHAKLIRGSMVVETKNGYHIYWAIRQGSITRFVAIQQALVRKFNSDPKITDLSRVMRVPGFYHRKNPASPYLVHVKRWGRKRSFTQAELIQRLGLTL</sequence>
<proteinExistence type="predicted"/>
<dbReference type="Proteomes" id="UP000558113">
    <property type="component" value="Unassembled WGS sequence"/>
</dbReference>
<gene>
    <name evidence="2" type="ORF">GT003_16415</name>
</gene>
<organism evidence="2 3">
    <name type="scientific">Paenibacillus sacheonensis</name>
    <dbReference type="NCBI Taxonomy" id="742054"/>
    <lineage>
        <taxon>Bacteria</taxon>
        <taxon>Bacillati</taxon>
        <taxon>Bacillota</taxon>
        <taxon>Bacilli</taxon>
        <taxon>Bacillales</taxon>
        <taxon>Paenibacillaceae</taxon>
        <taxon>Paenibacillus</taxon>
    </lineage>
</organism>
<feature type="domain" description="RepB-like DNA primase" evidence="1">
    <location>
        <begin position="190"/>
        <end position="275"/>
    </location>
</feature>
<evidence type="ECO:0000313" key="3">
    <source>
        <dbReference type="Proteomes" id="UP000558113"/>
    </source>
</evidence>
<dbReference type="Pfam" id="PF16793">
    <property type="entry name" value="RepB_primase"/>
    <property type="match status" value="1"/>
</dbReference>
<keyword evidence="3" id="KW-1185">Reference proteome</keyword>
<accession>A0A7X4YQC5</accession>
<dbReference type="Gene3D" id="3.30.70.1790">
    <property type="entry name" value="RepB DNA-primase, N-terminal domain"/>
    <property type="match status" value="1"/>
</dbReference>
<evidence type="ECO:0000313" key="2">
    <source>
        <dbReference type="EMBL" id="NBC70588.1"/>
    </source>
</evidence>